<name>A0LDN9_MAGMM</name>
<proteinExistence type="predicted"/>
<accession>A0LDN9</accession>
<evidence type="ECO:0000313" key="3">
    <source>
        <dbReference type="EMBL" id="ABK46082.1"/>
    </source>
</evidence>
<keyword evidence="2" id="KW-0812">Transmembrane</keyword>
<dbReference type="AlphaFoldDB" id="A0LDN9"/>
<reference evidence="4" key="1">
    <citation type="journal article" date="2009" name="Appl. Environ. Microbiol.">
        <title>Complete genome sequence of the chemolithoautotrophic marine magnetotactic coccus strain MC-1.</title>
        <authorList>
            <person name="Schubbe S."/>
            <person name="Williams T.J."/>
            <person name="Xie G."/>
            <person name="Kiss H.E."/>
            <person name="Brettin T.S."/>
            <person name="Martinez D."/>
            <person name="Ross C.A."/>
            <person name="Schuler D."/>
            <person name="Cox B.L."/>
            <person name="Nealson K.H."/>
            <person name="Bazylinski D.A."/>
        </authorList>
    </citation>
    <scope>NUCLEOTIDE SEQUENCE [LARGE SCALE GENOMIC DNA]</scope>
    <source>
        <strain evidence="4">ATCC BAA-1437 / JCM 17883 / MC-1</strain>
    </source>
</reference>
<keyword evidence="4" id="KW-1185">Reference proteome</keyword>
<dbReference type="EMBL" id="CP000471">
    <property type="protein sequence ID" value="ABK46082.1"/>
    <property type="molecule type" value="Genomic_DNA"/>
</dbReference>
<evidence type="ECO:0000313" key="4">
    <source>
        <dbReference type="Proteomes" id="UP000002586"/>
    </source>
</evidence>
<feature type="region of interest" description="Disordered" evidence="1">
    <location>
        <begin position="1"/>
        <end position="41"/>
    </location>
</feature>
<organism evidence="3 4">
    <name type="scientific">Magnetococcus marinus (strain ATCC BAA-1437 / JCM 17883 / MC-1)</name>
    <dbReference type="NCBI Taxonomy" id="156889"/>
    <lineage>
        <taxon>Bacteria</taxon>
        <taxon>Pseudomonadati</taxon>
        <taxon>Pseudomonadota</taxon>
        <taxon>Magnetococcia</taxon>
        <taxon>Magnetococcales</taxon>
        <taxon>Magnetococcaceae</taxon>
        <taxon>Magnetococcus</taxon>
    </lineage>
</organism>
<dbReference type="KEGG" id="mgm:Mmc1_3597"/>
<gene>
    <name evidence="3" type="ordered locus">Mmc1_3597</name>
</gene>
<sequence>MAETPAPSPTAPSQPVAPQPAVPAATAATGAPVPPAGAPTAPLTAVQEQVAKDPALAKAHAYHEARRKKTSTLYVGDKNRRKGMDVILKSIVALYVIGWLLFVAMLIFIHLGLPNFATFFTQAYNISNTPKYDTTMMGYATMLAPFVILSAATGLTLKTKRRRRSTDGWELGMIVQLAISVILFFYLLIAF</sequence>
<feature type="compositionally biased region" description="Pro residues" evidence="1">
    <location>
        <begin position="1"/>
        <end position="21"/>
    </location>
</feature>
<evidence type="ECO:0000256" key="1">
    <source>
        <dbReference type="SAM" id="MobiDB-lite"/>
    </source>
</evidence>
<keyword evidence="2" id="KW-1133">Transmembrane helix</keyword>
<dbReference type="STRING" id="156889.Mmc1_3597"/>
<feature type="transmembrane region" description="Helical" evidence="2">
    <location>
        <begin position="86"/>
        <end position="111"/>
    </location>
</feature>
<reference evidence="3 4" key="2">
    <citation type="journal article" date="2012" name="Int. J. Syst. Evol. Microbiol.">
        <title>Magnetococcus marinus gen. nov., sp. nov., a marine, magnetotactic bacterium that represents a novel lineage (Magnetococcaceae fam. nov.; Magnetococcales ord. nov.) at the base of the Alphaproteobacteria.</title>
        <authorList>
            <person name="Bazylinski D.A."/>
            <person name="Williams T.J."/>
            <person name="Lefevre C.T."/>
            <person name="Berg R.J."/>
            <person name="Zhang C.L."/>
            <person name="Bowser S.S."/>
            <person name="Dean A.J."/>
            <person name="Beveridge T.J."/>
        </authorList>
    </citation>
    <scope>NUCLEOTIDE SEQUENCE [LARGE SCALE GENOMIC DNA]</scope>
    <source>
        <strain evidence="4">ATCC BAA-1437 / JCM 17883 / MC-1</strain>
    </source>
</reference>
<dbReference type="Proteomes" id="UP000002586">
    <property type="component" value="Chromosome"/>
</dbReference>
<feature type="transmembrane region" description="Helical" evidence="2">
    <location>
        <begin position="169"/>
        <end position="189"/>
    </location>
</feature>
<evidence type="ECO:0000256" key="2">
    <source>
        <dbReference type="SAM" id="Phobius"/>
    </source>
</evidence>
<feature type="transmembrane region" description="Helical" evidence="2">
    <location>
        <begin position="136"/>
        <end position="157"/>
    </location>
</feature>
<protein>
    <submittedName>
        <fullName evidence="3">Uncharacterized protein</fullName>
    </submittedName>
</protein>
<dbReference type="RefSeq" id="WP_011715138.1">
    <property type="nucleotide sequence ID" value="NC_008576.1"/>
</dbReference>
<keyword evidence="2" id="KW-0472">Membrane</keyword>
<dbReference type="HOGENOM" id="CLU_1419941_0_0_5"/>
<feature type="compositionally biased region" description="Low complexity" evidence="1">
    <location>
        <begin position="22"/>
        <end position="31"/>
    </location>
</feature>